<dbReference type="eggNOG" id="COG1475">
    <property type="taxonomic scope" value="Bacteria"/>
</dbReference>
<evidence type="ECO:0000313" key="3">
    <source>
        <dbReference type="Proteomes" id="UP000182466"/>
    </source>
</evidence>
<dbReference type="SMART" id="SM00470">
    <property type="entry name" value="ParB"/>
    <property type="match status" value="1"/>
</dbReference>
<gene>
    <name evidence="2" type="ORF">SAMN05216236_11652</name>
</gene>
<dbReference type="InterPro" id="IPR003115">
    <property type="entry name" value="ParB_N"/>
</dbReference>
<dbReference type="SUPFAM" id="SSF110849">
    <property type="entry name" value="ParB/Sulfiredoxin"/>
    <property type="match status" value="1"/>
</dbReference>
<dbReference type="OrthoDB" id="9816381at2"/>
<dbReference type="RefSeq" id="WP_027263426.1">
    <property type="nucleotide sequence ID" value="NZ_FPAW01000016.1"/>
</dbReference>
<name>A0A1I7CF16_9RHOB</name>
<dbReference type="Proteomes" id="UP000182466">
    <property type="component" value="Unassembled WGS sequence"/>
</dbReference>
<proteinExistence type="predicted"/>
<dbReference type="EMBL" id="FPAW01000016">
    <property type="protein sequence ID" value="SFT98017.1"/>
    <property type="molecule type" value="Genomic_DNA"/>
</dbReference>
<sequence>MLVKQTIALTDIRVPAKRAKTLDADKVQTLAEDLIDNGQTTPIQVRADGTGFILVEGLHRLEAMRALGETTITAYLVRARLH</sequence>
<reference evidence="2 3" key="1">
    <citation type="submission" date="2016-10" db="EMBL/GenBank/DDBJ databases">
        <authorList>
            <person name="de Groot N.N."/>
        </authorList>
    </citation>
    <scope>NUCLEOTIDE SEQUENCE [LARGE SCALE GENOMIC DNA]</scope>
    <source>
        <strain evidence="2 3">CGMCC 1.10959</strain>
    </source>
</reference>
<accession>A0A1I7CF16</accession>
<dbReference type="AlphaFoldDB" id="A0A1I7CF16"/>
<protein>
    <submittedName>
        <fullName evidence="2">ParB-like nuclease domain-containing protein</fullName>
    </submittedName>
</protein>
<organism evidence="2 3">
    <name type="scientific">Sedimentitalea nanhaiensis</name>
    <dbReference type="NCBI Taxonomy" id="999627"/>
    <lineage>
        <taxon>Bacteria</taxon>
        <taxon>Pseudomonadati</taxon>
        <taxon>Pseudomonadota</taxon>
        <taxon>Alphaproteobacteria</taxon>
        <taxon>Rhodobacterales</taxon>
        <taxon>Paracoccaceae</taxon>
        <taxon>Sedimentitalea</taxon>
    </lineage>
</organism>
<dbReference type="Pfam" id="PF02195">
    <property type="entry name" value="ParB_N"/>
    <property type="match status" value="1"/>
</dbReference>
<evidence type="ECO:0000313" key="2">
    <source>
        <dbReference type="EMBL" id="SFT98017.1"/>
    </source>
</evidence>
<keyword evidence="3" id="KW-1185">Reference proteome</keyword>
<dbReference type="InterPro" id="IPR036086">
    <property type="entry name" value="ParB/Sulfiredoxin_sf"/>
</dbReference>
<dbReference type="Gene3D" id="3.90.1530.30">
    <property type="match status" value="1"/>
</dbReference>
<feature type="domain" description="ParB-like N-terminal" evidence="1">
    <location>
        <begin position="5"/>
        <end position="81"/>
    </location>
</feature>
<evidence type="ECO:0000259" key="1">
    <source>
        <dbReference type="SMART" id="SM00470"/>
    </source>
</evidence>
<dbReference type="STRING" id="999627.SAMN05216236_11652"/>